<comment type="caution">
    <text evidence="2">The sequence shown here is derived from an EMBL/GenBank/DDBJ whole genome shotgun (WGS) entry which is preliminary data.</text>
</comment>
<reference evidence="2 3" key="1">
    <citation type="journal article" date="2019" name="Int. J. Syst. Evol. Microbiol.">
        <title>The Global Catalogue of Microorganisms (GCM) 10K type strain sequencing project: providing services to taxonomists for standard genome sequencing and annotation.</title>
        <authorList>
            <consortium name="The Broad Institute Genomics Platform"/>
            <consortium name="The Broad Institute Genome Sequencing Center for Infectious Disease"/>
            <person name="Wu L."/>
            <person name="Ma J."/>
        </authorList>
    </citation>
    <scope>NUCLEOTIDE SEQUENCE [LARGE SCALE GENOMIC DNA]</scope>
    <source>
        <strain evidence="2 3">JCM 16083</strain>
    </source>
</reference>
<dbReference type="RefSeq" id="WP_343789536.1">
    <property type="nucleotide sequence ID" value="NZ_BAAAFH010000022.1"/>
</dbReference>
<dbReference type="Gene3D" id="2.60.120.10">
    <property type="entry name" value="Jelly Rolls"/>
    <property type="match status" value="1"/>
</dbReference>
<dbReference type="Pfam" id="PF00027">
    <property type="entry name" value="cNMP_binding"/>
    <property type="match status" value="1"/>
</dbReference>
<evidence type="ECO:0000313" key="2">
    <source>
        <dbReference type="EMBL" id="GAA0876526.1"/>
    </source>
</evidence>
<protein>
    <submittedName>
        <fullName evidence="2">Crp/Fnr family transcriptional regulator</fullName>
    </submittedName>
</protein>
<dbReference type="CDD" id="cd00038">
    <property type="entry name" value="CAP_ED"/>
    <property type="match status" value="1"/>
</dbReference>
<dbReference type="InterPro" id="IPR014710">
    <property type="entry name" value="RmlC-like_jellyroll"/>
</dbReference>
<dbReference type="PANTHER" id="PTHR24567:SF76">
    <property type="entry name" value="CYCLIC NUCLEOTIDE-BINDING DOMAIN PROTEIN"/>
    <property type="match status" value="1"/>
</dbReference>
<dbReference type="EMBL" id="BAAAFH010000022">
    <property type="protein sequence ID" value="GAA0876526.1"/>
    <property type="molecule type" value="Genomic_DNA"/>
</dbReference>
<evidence type="ECO:0000313" key="3">
    <source>
        <dbReference type="Proteomes" id="UP001501126"/>
    </source>
</evidence>
<organism evidence="2 3">
    <name type="scientific">Wandonia haliotis</name>
    <dbReference type="NCBI Taxonomy" id="574963"/>
    <lineage>
        <taxon>Bacteria</taxon>
        <taxon>Pseudomonadati</taxon>
        <taxon>Bacteroidota</taxon>
        <taxon>Flavobacteriia</taxon>
        <taxon>Flavobacteriales</taxon>
        <taxon>Crocinitomicaceae</taxon>
        <taxon>Wandonia</taxon>
    </lineage>
</organism>
<feature type="domain" description="Cyclic nucleotide-binding" evidence="1">
    <location>
        <begin position="10"/>
        <end position="113"/>
    </location>
</feature>
<accession>A0ABN1MTA0</accession>
<dbReference type="InterPro" id="IPR018490">
    <property type="entry name" value="cNMP-bd_dom_sf"/>
</dbReference>
<dbReference type="InterPro" id="IPR000595">
    <property type="entry name" value="cNMP-bd_dom"/>
</dbReference>
<keyword evidence="3" id="KW-1185">Reference proteome</keyword>
<gene>
    <name evidence="2" type="ORF">GCM10009118_29360</name>
</gene>
<proteinExistence type="predicted"/>
<sequence length="193" mass="22627">MHQLIQHIEQYIKLEEFEKNSIYNLVNKSSFKRNETFFTEGKISREIYFVAKGCVRLYYLNEGNDKTAFFYTEGQFICAGESFTYSVPAKENYQAIEDSELYILIKDHIDRLMEISPRLEVLARIATENELIVCQNIIASFVTKSAEERYLELLEKNGELFHRVPQQYIASFLGISPETLSRIKRRVLKKRGS</sequence>
<dbReference type="InterPro" id="IPR050397">
    <property type="entry name" value="Env_Response_Regulators"/>
</dbReference>
<name>A0ABN1MTA0_9FLAO</name>
<evidence type="ECO:0000259" key="1">
    <source>
        <dbReference type="PROSITE" id="PS50042"/>
    </source>
</evidence>
<dbReference type="SUPFAM" id="SSF51206">
    <property type="entry name" value="cAMP-binding domain-like"/>
    <property type="match status" value="1"/>
</dbReference>
<dbReference type="PANTHER" id="PTHR24567">
    <property type="entry name" value="CRP FAMILY TRANSCRIPTIONAL REGULATORY PROTEIN"/>
    <property type="match status" value="1"/>
</dbReference>
<dbReference type="PROSITE" id="PS50042">
    <property type="entry name" value="CNMP_BINDING_3"/>
    <property type="match status" value="1"/>
</dbReference>
<dbReference type="Proteomes" id="UP001501126">
    <property type="component" value="Unassembled WGS sequence"/>
</dbReference>